<protein>
    <submittedName>
        <fullName evidence="2">PIN domain-containing protein</fullName>
    </submittedName>
</protein>
<evidence type="ECO:0000313" key="2">
    <source>
        <dbReference type="EMBL" id="SIR91283.1"/>
    </source>
</evidence>
<dbReference type="Pfam" id="PF01850">
    <property type="entry name" value="PIN"/>
    <property type="match status" value="1"/>
</dbReference>
<evidence type="ECO:0000313" key="3">
    <source>
        <dbReference type="Proteomes" id="UP000186914"/>
    </source>
</evidence>
<feature type="domain" description="PIN" evidence="1">
    <location>
        <begin position="4"/>
        <end position="68"/>
    </location>
</feature>
<dbReference type="EMBL" id="FTNO01000007">
    <property type="protein sequence ID" value="SIR91283.1"/>
    <property type="molecule type" value="Genomic_DNA"/>
</dbReference>
<dbReference type="Gene3D" id="3.40.50.1010">
    <property type="entry name" value="5'-nuclease"/>
    <property type="match status" value="1"/>
</dbReference>
<reference evidence="3" key="1">
    <citation type="submission" date="2017-01" db="EMBL/GenBank/DDBJ databases">
        <authorList>
            <person name="Varghese N."/>
            <person name="Submissions S."/>
        </authorList>
    </citation>
    <scope>NUCLEOTIDE SEQUENCE [LARGE SCALE GENOMIC DNA]</scope>
    <source>
        <strain evidence="3">CGMCC 1.7737</strain>
    </source>
</reference>
<sequence length="113" mass="12868">MPSYFFDTSALVKRYYDEPGTDVVDAIIEPAENDVLITSLAVIETVSAFRRKQNRDSISRDEVDSLLAAFSTKPSQISRSFPWTNSCSTMRLSSFLRMIFEHSTAFNSRLHVH</sequence>
<gene>
    <name evidence="2" type="ORF">SAMN05421858_4474</name>
</gene>
<dbReference type="SUPFAM" id="SSF88723">
    <property type="entry name" value="PIN domain-like"/>
    <property type="match status" value="1"/>
</dbReference>
<dbReference type="AlphaFoldDB" id="A0A1N7ET54"/>
<dbReference type="InterPro" id="IPR029060">
    <property type="entry name" value="PIN-like_dom_sf"/>
</dbReference>
<keyword evidence="3" id="KW-1185">Reference proteome</keyword>
<name>A0A1N7ET54_9EURY</name>
<accession>A0A1N7ET54</accession>
<dbReference type="Proteomes" id="UP000186914">
    <property type="component" value="Unassembled WGS sequence"/>
</dbReference>
<organism evidence="2 3">
    <name type="scientific">Haladaptatus litoreus</name>
    <dbReference type="NCBI Taxonomy" id="553468"/>
    <lineage>
        <taxon>Archaea</taxon>
        <taxon>Methanobacteriati</taxon>
        <taxon>Methanobacteriota</taxon>
        <taxon>Stenosarchaea group</taxon>
        <taxon>Halobacteria</taxon>
        <taxon>Halobacteriales</taxon>
        <taxon>Haladaptataceae</taxon>
        <taxon>Haladaptatus</taxon>
    </lineage>
</organism>
<dbReference type="CDD" id="cd09874">
    <property type="entry name" value="PIN_MT3492-like"/>
    <property type="match status" value="1"/>
</dbReference>
<dbReference type="InterPro" id="IPR002716">
    <property type="entry name" value="PIN_dom"/>
</dbReference>
<evidence type="ECO:0000259" key="1">
    <source>
        <dbReference type="Pfam" id="PF01850"/>
    </source>
</evidence>
<dbReference type="RefSeq" id="WP_245800237.1">
    <property type="nucleotide sequence ID" value="NZ_FTNO01000007.1"/>
</dbReference>
<proteinExistence type="predicted"/>